<organism evidence="1 2">
    <name type="scientific">Vitis vinifera</name>
    <name type="common">Grape</name>
    <dbReference type="NCBI Taxonomy" id="29760"/>
    <lineage>
        <taxon>Eukaryota</taxon>
        <taxon>Viridiplantae</taxon>
        <taxon>Streptophyta</taxon>
        <taxon>Embryophyta</taxon>
        <taxon>Tracheophyta</taxon>
        <taxon>Spermatophyta</taxon>
        <taxon>Magnoliopsida</taxon>
        <taxon>eudicotyledons</taxon>
        <taxon>Gunneridae</taxon>
        <taxon>Pentapetalae</taxon>
        <taxon>rosids</taxon>
        <taxon>Vitales</taxon>
        <taxon>Vitaceae</taxon>
        <taxon>Viteae</taxon>
        <taxon>Vitis</taxon>
    </lineage>
</organism>
<gene>
    <name evidence="1" type="ORF">CK203_027744</name>
</gene>
<protein>
    <recommendedName>
        <fullName evidence="3">Reverse transcriptase zinc-binding domain-containing protein</fullName>
    </recommendedName>
</protein>
<dbReference type="EMBL" id="QGNW01000110">
    <property type="protein sequence ID" value="RVW96061.1"/>
    <property type="molecule type" value="Genomic_DNA"/>
</dbReference>
<evidence type="ECO:0000313" key="2">
    <source>
        <dbReference type="Proteomes" id="UP000288805"/>
    </source>
</evidence>
<proteinExistence type="predicted"/>
<evidence type="ECO:0000313" key="1">
    <source>
        <dbReference type="EMBL" id="RVW96061.1"/>
    </source>
</evidence>
<reference evidence="1 2" key="1">
    <citation type="journal article" date="2018" name="PLoS Genet.">
        <title>Population sequencing reveals clonal diversity and ancestral inbreeding in the grapevine cultivar Chardonnay.</title>
        <authorList>
            <person name="Roach M.J."/>
            <person name="Johnson D.L."/>
            <person name="Bohlmann J."/>
            <person name="van Vuuren H.J."/>
            <person name="Jones S.J."/>
            <person name="Pretorius I.S."/>
            <person name="Schmidt S.A."/>
            <person name="Borneman A.R."/>
        </authorList>
    </citation>
    <scope>NUCLEOTIDE SEQUENCE [LARGE SCALE GENOMIC DNA]</scope>
    <source>
        <strain evidence="2">cv. Chardonnay</strain>
        <tissue evidence="1">Leaf</tissue>
    </source>
</reference>
<dbReference type="PANTHER" id="PTHR33116">
    <property type="entry name" value="REVERSE TRANSCRIPTASE ZINC-BINDING DOMAIN-CONTAINING PROTEIN-RELATED-RELATED"/>
    <property type="match status" value="1"/>
</dbReference>
<comment type="caution">
    <text evidence="1">The sequence shown here is derived from an EMBL/GenBank/DDBJ whole genome shotgun (WGS) entry which is preliminary data.</text>
</comment>
<name>A0A438IH55_VITVI</name>
<evidence type="ECO:0008006" key="3">
    <source>
        <dbReference type="Google" id="ProtNLM"/>
    </source>
</evidence>
<dbReference type="Proteomes" id="UP000288805">
    <property type="component" value="Unassembled WGS sequence"/>
</dbReference>
<accession>A0A438IH55</accession>
<sequence>MANARRRGNFINSLTVRGVQLDKDEELKEGIGSYFKSLFEESLVRRPVVESGLFRTLDSLDNETLEGPFLEEVSKALSDLGRDKEPGPDGFTLAFWNFFWPIVGGEVMQVFEELHSQNVIFRSLNATFLVLILKKEELVTLISRAEEKGFIKGFKVMGRRGEGVSISHLLFADDTLLFFGGVEDVDRVAAVFGCKVGNLFTTYLGLPLGAPHNSCRVWDVVEERFKRKLATWKKQYLSKGGRLTLIKSTLSNLPIYFMSLFVIPRKVRLRLEKIQREFLWEILRREGRSTWKMALEISSREGEFLEESHCWVGRSSFLELVFVLERVDAQDFDGTFGGNIFGGDKEVEAGVGRCTLEDPSKIGNWRRCNLCKEHEESADHILIHCGKKRELWTLLLSSFGVVWVFPASVRNLLLEWKVKGLGKKTRAVWRLGLICLFWCIWGERNRRTFQEEEMSDTCLRNLFFGLFLSGLNSFCTWDSLSFLNFLGDWLVG</sequence>
<dbReference type="AlphaFoldDB" id="A0A438IH55"/>
<dbReference type="PANTHER" id="PTHR33116:SF75">
    <property type="entry name" value="RIBONUCLEASE H PROTEIN"/>
    <property type="match status" value="1"/>
</dbReference>